<dbReference type="SUPFAM" id="SSF143631">
    <property type="entry name" value="ApbE-like"/>
    <property type="match status" value="1"/>
</dbReference>
<dbReference type="EMBL" id="JXMS01000011">
    <property type="protein sequence ID" value="OBQ52168.1"/>
    <property type="molecule type" value="Genomic_DNA"/>
</dbReference>
<dbReference type="PIRSF" id="PIRSF006421">
    <property type="entry name" value="UCP006421"/>
    <property type="match status" value="1"/>
</dbReference>
<evidence type="ECO:0000313" key="2">
    <source>
        <dbReference type="Proteomes" id="UP000091979"/>
    </source>
</evidence>
<reference evidence="1 2" key="1">
    <citation type="submission" date="2015-01" db="EMBL/GenBank/DDBJ databases">
        <title>Desulfovibrio sp. JC271 draft genome sequence.</title>
        <authorList>
            <person name="Shivani Y."/>
            <person name="Subhash Y."/>
            <person name="Sasikala C."/>
            <person name="Ramana C.V."/>
        </authorList>
    </citation>
    <scope>NUCLEOTIDE SEQUENCE [LARGE SCALE GENOMIC DNA]</scope>
    <source>
        <strain evidence="1 2">JC271</strain>
    </source>
</reference>
<gene>
    <name evidence="1" type="ORF">SP90_08215</name>
</gene>
<dbReference type="NCBIfam" id="NF003323">
    <property type="entry name" value="PRK04334.1-3"/>
    <property type="match status" value="1"/>
</dbReference>
<dbReference type="InterPro" id="IPR003374">
    <property type="entry name" value="ApbE-like_sf"/>
</dbReference>
<dbReference type="STRING" id="1560234.SP90_08215"/>
<dbReference type="InterPro" id="IPR007183">
    <property type="entry name" value="UPF0280"/>
</dbReference>
<dbReference type="PATRIC" id="fig|1560234.3.peg.464"/>
<evidence type="ECO:0000313" key="1">
    <source>
        <dbReference type="EMBL" id="OBQ52168.1"/>
    </source>
</evidence>
<organism evidence="1 2">
    <name type="scientific">Halodesulfovibrio spirochaetisodalis</name>
    <dbReference type="NCBI Taxonomy" id="1560234"/>
    <lineage>
        <taxon>Bacteria</taxon>
        <taxon>Pseudomonadati</taxon>
        <taxon>Thermodesulfobacteriota</taxon>
        <taxon>Desulfovibrionia</taxon>
        <taxon>Desulfovibrionales</taxon>
        <taxon>Desulfovibrionaceae</taxon>
        <taxon>Halodesulfovibrio</taxon>
    </lineage>
</organism>
<dbReference type="Gene3D" id="3.10.520.10">
    <property type="entry name" value="ApbE-like domains"/>
    <property type="match status" value="1"/>
</dbReference>
<dbReference type="AlphaFoldDB" id="A0A1B7XDP5"/>
<accession>A0A1B7XDP5</accession>
<sequence>MSTKPYSNPLRHYRQQYTRHDDEQAFQVLVEETDLHVTASKNLSLEIAAYVTELRGILKSYITFHPEFVESYSPVAVPEHAALIIKRMAEAASIANVGPMAAVAGTISQMVCEKFAYQSPELIVENGGDVYMLSSKPRIAGLLPDPNSDATIGIKLDDTDFPVGICASSATIGHSISLGKGELVAVRSKNGSLADACATALCNMLKLPGDVELVTEEAARLQQYGIEGVFAQCGDKVSVWGKMELAVV</sequence>
<name>A0A1B7XDP5_9BACT</name>
<dbReference type="OrthoDB" id="9787842at2"/>
<comment type="caution">
    <text evidence="1">The sequence shown here is derived from an EMBL/GenBank/DDBJ whole genome shotgun (WGS) entry which is preliminary data.</text>
</comment>
<keyword evidence="2" id="KW-1185">Reference proteome</keyword>
<protein>
    <submittedName>
        <fullName evidence="1">Thiamine biosynthesis protein ApbE</fullName>
    </submittedName>
</protein>
<dbReference type="Proteomes" id="UP000091979">
    <property type="component" value="Unassembled WGS sequence"/>
</dbReference>
<proteinExistence type="predicted"/>